<accession>A0A8K0NN40</accession>
<feature type="transmembrane region" description="Helical" evidence="9">
    <location>
        <begin position="315"/>
        <end position="339"/>
    </location>
</feature>
<evidence type="ECO:0000256" key="6">
    <source>
        <dbReference type="ARBA" id="ARBA00023098"/>
    </source>
</evidence>
<keyword evidence="5 9" id="KW-1133">Transmembrane helix</keyword>
<gene>
    <name evidence="10" type="ORF">FFLO_05524</name>
</gene>
<name>A0A8K0NN40_9TREE</name>
<dbReference type="Proteomes" id="UP000812966">
    <property type="component" value="Unassembled WGS sequence"/>
</dbReference>
<evidence type="ECO:0000256" key="4">
    <source>
        <dbReference type="ARBA" id="ARBA00022824"/>
    </source>
</evidence>
<reference evidence="10" key="1">
    <citation type="submission" date="2020-04" db="EMBL/GenBank/DDBJ databases">
        <title>Analysis of mating type loci in Filobasidium floriforme.</title>
        <authorList>
            <person name="Nowrousian M."/>
        </authorList>
    </citation>
    <scope>NUCLEOTIDE SEQUENCE</scope>
    <source>
        <strain evidence="10">CBS 6242</strain>
    </source>
</reference>
<feature type="transmembrane region" description="Helical" evidence="9">
    <location>
        <begin position="151"/>
        <end position="169"/>
    </location>
</feature>
<feature type="region of interest" description="Disordered" evidence="8">
    <location>
        <begin position="1"/>
        <end position="44"/>
    </location>
</feature>
<keyword evidence="7 9" id="KW-0472">Membrane</keyword>
<proteinExistence type="predicted"/>
<keyword evidence="11" id="KW-1185">Reference proteome</keyword>
<sequence>MSQQPRPGVSYAAATSSTSTDPTITTSTSTTEATPRRRRRVQVEDKSSPIRKFLNYPAVHVVIFVGIVVALGITWDAIYHTAYSTSKFDLRPKAAAHVWYFADKRNILNRIFVKRAAAWTTFGFLIPHAIFSPSRHHHPYFPSKPHRALEIGSYLLAWYVVTGWMTSYVRTTTGAVCQLPLPPQLAQNPSFSSLTRIDQLPIVRADDSGDVQSGTTFINVPQEYCSYGRNINPSAFPELFSLLKPRTKQLAEEGLYKPFNVDSTDFRARFFEGFDLSGHVFLLFASMAIITRQLAPALKMVYERGTLVEAPGKRIGGVQLAGHALSMVVGLGLVLMWSFMLWTTSAYFHTVPEKIAGYRESSASGDLRQCVA</sequence>
<dbReference type="EMBL" id="JABELV010000143">
    <property type="protein sequence ID" value="KAG7529593.1"/>
    <property type="molecule type" value="Genomic_DNA"/>
</dbReference>
<dbReference type="GO" id="GO:0034389">
    <property type="term" value="P:lipid droplet organization"/>
    <property type="evidence" value="ECO:0007669"/>
    <property type="project" value="TreeGrafter"/>
</dbReference>
<dbReference type="GO" id="GO:0005789">
    <property type="term" value="C:endoplasmic reticulum membrane"/>
    <property type="evidence" value="ECO:0007669"/>
    <property type="project" value="UniProtKB-SubCell"/>
</dbReference>
<evidence type="ECO:0000256" key="8">
    <source>
        <dbReference type="SAM" id="MobiDB-lite"/>
    </source>
</evidence>
<dbReference type="PANTHER" id="PTHR23129">
    <property type="entry name" value="ACYL-COENZYME A DIPHOSPHATASE FITM2"/>
    <property type="match status" value="1"/>
</dbReference>
<keyword evidence="6" id="KW-0443">Lipid metabolism</keyword>
<evidence type="ECO:0000256" key="5">
    <source>
        <dbReference type="ARBA" id="ARBA00022989"/>
    </source>
</evidence>
<organism evidence="10 11">
    <name type="scientific">Filobasidium floriforme</name>
    <dbReference type="NCBI Taxonomy" id="5210"/>
    <lineage>
        <taxon>Eukaryota</taxon>
        <taxon>Fungi</taxon>
        <taxon>Dikarya</taxon>
        <taxon>Basidiomycota</taxon>
        <taxon>Agaricomycotina</taxon>
        <taxon>Tremellomycetes</taxon>
        <taxon>Filobasidiales</taxon>
        <taxon>Filobasidiaceae</taxon>
        <taxon>Filobasidium</taxon>
    </lineage>
</organism>
<dbReference type="AlphaFoldDB" id="A0A8K0NN40"/>
<dbReference type="InterPro" id="IPR019388">
    <property type="entry name" value="FIT"/>
</dbReference>
<evidence type="ECO:0000256" key="7">
    <source>
        <dbReference type="ARBA" id="ARBA00023136"/>
    </source>
</evidence>
<feature type="transmembrane region" description="Helical" evidence="9">
    <location>
        <begin position="112"/>
        <end position="131"/>
    </location>
</feature>
<dbReference type="Pfam" id="PF10261">
    <property type="entry name" value="FIT"/>
    <property type="match status" value="1"/>
</dbReference>
<evidence type="ECO:0000313" key="11">
    <source>
        <dbReference type="Proteomes" id="UP000812966"/>
    </source>
</evidence>
<dbReference type="GO" id="GO:0010945">
    <property type="term" value="F:coenzyme A diphosphatase activity"/>
    <property type="evidence" value="ECO:0007669"/>
    <property type="project" value="InterPro"/>
</dbReference>
<keyword evidence="2 9" id="KW-0812">Transmembrane</keyword>
<evidence type="ECO:0000256" key="1">
    <source>
        <dbReference type="ARBA" id="ARBA00004477"/>
    </source>
</evidence>
<evidence type="ECO:0000256" key="2">
    <source>
        <dbReference type="ARBA" id="ARBA00022692"/>
    </source>
</evidence>
<dbReference type="GO" id="GO:0019915">
    <property type="term" value="P:lipid storage"/>
    <property type="evidence" value="ECO:0007669"/>
    <property type="project" value="InterPro"/>
</dbReference>
<keyword evidence="4" id="KW-0256">Endoplasmic reticulum</keyword>
<feature type="transmembrane region" description="Helical" evidence="9">
    <location>
        <begin position="276"/>
        <end position="295"/>
    </location>
</feature>
<protein>
    <submittedName>
        <fullName evidence="10">Uncharacterized protein</fullName>
    </submittedName>
</protein>
<comment type="caution">
    <text evidence="10">The sequence shown here is derived from an EMBL/GenBank/DDBJ whole genome shotgun (WGS) entry which is preliminary data.</text>
</comment>
<keyword evidence="3" id="KW-0378">Hydrolase</keyword>
<evidence type="ECO:0000256" key="3">
    <source>
        <dbReference type="ARBA" id="ARBA00022801"/>
    </source>
</evidence>
<feature type="compositionally biased region" description="Low complexity" evidence="8">
    <location>
        <begin position="12"/>
        <end position="33"/>
    </location>
</feature>
<evidence type="ECO:0000313" key="10">
    <source>
        <dbReference type="EMBL" id="KAG7529593.1"/>
    </source>
</evidence>
<evidence type="ECO:0000256" key="9">
    <source>
        <dbReference type="SAM" id="Phobius"/>
    </source>
</evidence>
<comment type="subcellular location">
    <subcellularLocation>
        <location evidence="1">Endoplasmic reticulum membrane</location>
        <topology evidence="1">Multi-pass membrane protein</topology>
    </subcellularLocation>
</comment>
<feature type="transmembrane region" description="Helical" evidence="9">
    <location>
        <begin position="58"/>
        <end position="78"/>
    </location>
</feature>
<dbReference type="GO" id="GO:0008654">
    <property type="term" value="P:phospholipid biosynthetic process"/>
    <property type="evidence" value="ECO:0007669"/>
    <property type="project" value="TreeGrafter"/>
</dbReference>
<dbReference type="PANTHER" id="PTHR23129:SF0">
    <property type="entry name" value="ACYL-COENZYME A DIPHOSPHATASE FITM2"/>
    <property type="match status" value="1"/>
</dbReference>